<accession>A0A7J8CIG9</accession>
<proteinExistence type="predicted"/>
<gene>
    <name evidence="2" type="ORF">HJG63_009111</name>
</gene>
<feature type="compositionally biased region" description="Basic and acidic residues" evidence="1">
    <location>
        <begin position="11"/>
        <end position="24"/>
    </location>
</feature>
<sequence>MSWGTGVTDFPFERAADSPSRENRVWGGGHKSKGVQLIFPDNLEGSFCPQCQPIWAGPSKRRPRVPEDQCYKPANAATSLPDGEQGRVGGWDWDRGIWVGIFNFGSQPSVGRPSFFLPSMFPAQRTHLGCGECCPLRGP</sequence>
<feature type="region of interest" description="Disordered" evidence="1">
    <location>
        <begin position="1"/>
        <end position="29"/>
    </location>
</feature>
<dbReference type="AlphaFoldDB" id="A0A7J8CIG9"/>
<comment type="caution">
    <text evidence="2">The sequence shown here is derived from an EMBL/GenBank/DDBJ whole genome shotgun (WGS) entry which is preliminary data.</text>
</comment>
<name>A0A7J8CIG9_ROUAE</name>
<evidence type="ECO:0000256" key="1">
    <source>
        <dbReference type="SAM" id="MobiDB-lite"/>
    </source>
</evidence>
<dbReference type="Proteomes" id="UP000593571">
    <property type="component" value="Unassembled WGS sequence"/>
</dbReference>
<evidence type="ECO:0000313" key="3">
    <source>
        <dbReference type="Proteomes" id="UP000593571"/>
    </source>
</evidence>
<organism evidence="2 3">
    <name type="scientific">Rousettus aegyptiacus</name>
    <name type="common">Egyptian fruit bat</name>
    <name type="synonym">Pteropus aegyptiacus</name>
    <dbReference type="NCBI Taxonomy" id="9407"/>
    <lineage>
        <taxon>Eukaryota</taxon>
        <taxon>Metazoa</taxon>
        <taxon>Chordata</taxon>
        <taxon>Craniata</taxon>
        <taxon>Vertebrata</taxon>
        <taxon>Euteleostomi</taxon>
        <taxon>Mammalia</taxon>
        <taxon>Eutheria</taxon>
        <taxon>Laurasiatheria</taxon>
        <taxon>Chiroptera</taxon>
        <taxon>Yinpterochiroptera</taxon>
        <taxon>Pteropodoidea</taxon>
        <taxon>Pteropodidae</taxon>
        <taxon>Rousettinae</taxon>
        <taxon>Rousettus</taxon>
    </lineage>
</organism>
<reference evidence="2 3" key="1">
    <citation type="journal article" date="2020" name="Nature">
        <title>Six reference-quality genomes reveal evolution of bat adaptations.</title>
        <authorList>
            <person name="Jebb D."/>
            <person name="Huang Z."/>
            <person name="Pippel M."/>
            <person name="Hughes G.M."/>
            <person name="Lavrichenko K."/>
            <person name="Devanna P."/>
            <person name="Winkler S."/>
            <person name="Jermiin L.S."/>
            <person name="Skirmuntt E.C."/>
            <person name="Katzourakis A."/>
            <person name="Burkitt-Gray L."/>
            <person name="Ray D.A."/>
            <person name="Sullivan K.A.M."/>
            <person name="Roscito J.G."/>
            <person name="Kirilenko B.M."/>
            <person name="Davalos L.M."/>
            <person name="Corthals A.P."/>
            <person name="Power M.L."/>
            <person name="Jones G."/>
            <person name="Ransome R.D."/>
            <person name="Dechmann D.K.N."/>
            <person name="Locatelli A.G."/>
            <person name="Puechmaille S.J."/>
            <person name="Fedrigo O."/>
            <person name="Jarvis E.D."/>
            <person name="Hiller M."/>
            <person name="Vernes S.C."/>
            <person name="Myers E.W."/>
            <person name="Teeling E.C."/>
        </authorList>
    </citation>
    <scope>NUCLEOTIDE SEQUENCE [LARGE SCALE GENOMIC DNA]</scope>
    <source>
        <strain evidence="2">MRouAeg1</strain>
        <tissue evidence="2">Muscle</tissue>
    </source>
</reference>
<protein>
    <submittedName>
        <fullName evidence="2">Uncharacterized protein</fullName>
    </submittedName>
</protein>
<dbReference type="EMBL" id="JACASE010000014">
    <property type="protein sequence ID" value="KAF6410627.1"/>
    <property type="molecule type" value="Genomic_DNA"/>
</dbReference>
<keyword evidence="3" id="KW-1185">Reference proteome</keyword>
<evidence type="ECO:0000313" key="2">
    <source>
        <dbReference type="EMBL" id="KAF6410627.1"/>
    </source>
</evidence>